<protein>
    <submittedName>
        <fullName evidence="4">tRNA (Adenine(37)-N6)-methyltransferase</fullName>
        <ecNumber evidence="4">2.1.1.-</ecNumber>
    </submittedName>
</protein>
<dbReference type="PROSITE" id="PS01318">
    <property type="entry name" value="TSAA_1"/>
    <property type="match status" value="1"/>
</dbReference>
<dbReference type="GO" id="GO:0032259">
    <property type="term" value="P:methylation"/>
    <property type="evidence" value="ECO:0007669"/>
    <property type="project" value="UniProtKB-KW"/>
</dbReference>
<evidence type="ECO:0000256" key="2">
    <source>
        <dbReference type="ARBA" id="ARBA00033753"/>
    </source>
</evidence>
<evidence type="ECO:0000313" key="4">
    <source>
        <dbReference type="EMBL" id="QEA05521.1"/>
    </source>
</evidence>
<dbReference type="InterPro" id="IPR023368">
    <property type="entry name" value="UPF0066_cons_site"/>
</dbReference>
<evidence type="ECO:0000259" key="3">
    <source>
        <dbReference type="PROSITE" id="PS51668"/>
    </source>
</evidence>
<dbReference type="AlphaFoldDB" id="A0A5B8RAA2"/>
<dbReference type="Pfam" id="PF01980">
    <property type="entry name" value="TrmO_N"/>
    <property type="match status" value="1"/>
</dbReference>
<dbReference type="GO" id="GO:0008168">
    <property type="term" value="F:methyltransferase activity"/>
    <property type="evidence" value="ECO:0007669"/>
    <property type="project" value="UniProtKB-KW"/>
</dbReference>
<comment type="similarity">
    <text evidence="2">Belongs to the tRNA methyltransferase O family.</text>
</comment>
<dbReference type="EC" id="2.1.1.-" evidence="4"/>
<dbReference type="Gene3D" id="2.40.30.70">
    <property type="entry name" value="YaeB-like"/>
    <property type="match status" value="1"/>
</dbReference>
<dbReference type="PROSITE" id="PS51668">
    <property type="entry name" value="TSAA_2"/>
    <property type="match status" value="1"/>
</dbReference>
<organism evidence="4">
    <name type="scientific">uncultured organism</name>
    <dbReference type="NCBI Taxonomy" id="155900"/>
    <lineage>
        <taxon>unclassified sequences</taxon>
        <taxon>environmental samples</taxon>
    </lineage>
</organism>
<dbReference type="Pfam" id="PF18389">
    <property type="entry name" value="TrmO_C"/>
    <property type="match status" value="1"/>
</dbReference>
<keyword evidence="4" id="KW-0808">Transferase</keyword>
<feature type="domain" description="TsaA-like" evidence="3">
    <location>
        <begin position="3"/>
        <end position="144"/>
    </location>
</feature>
<dbReference type="InterPro" id="IPR041369">
    <property type="entry name" value="TrmO_C"/>
</dbReference>
<dbReference type="CDD" id="cd09281">
    <property type="entry name" value="UPF0066"/>
    <property type="match status" value="1"/>
</dbReference>
<keyword evidence="1" id="KW-0949">S-adenosyl-L-methionine</keyword>
<dbReference type="SUPFAM" id="SSF118196">
    <property type="entry name" value="YaeB-like"/>
    <property type="match status" value="1"/>
</dbReference>
<sequence length="243" mass="26115">MTLTPVGHIRGDFAEKFGTPRQPGLVPSARAFIELEPPYDDPQALRGLEACSHVWVIFGFHLNPLREWSPTVRPPRLGGNRRLGVFATRSPFRPNGLGLSVVTLDRVVDMPGRRGLAIAGHDLVDGTPVYDIKPYIPYSDAIPEACPPVRFDEAPAPMPVHFAAEAEAALAAAPAGLRRLIAETLALDPRPAYRRGEQNRVHGVTLAGHNVLWTVQGGTLVVLSLEISAPPSDTGDAQHGGGE</sequence>
<dbReference type="Gene3D" id="3.30.2310.10">
    <property type="entry name" value="YaeB-like"/>
    <property type="match status" value="1"/>
</dbReference>
<keyword evidence="4" id="KW-0489">Methyltransferase</keyword>
<dbReference type="PANTHER" id="PTHR12818">
    <property type="entry name" value="TRNA (ADENINE(37)-N6)-METHYLTRANSFERASE"/>
    <property type="match status" value="1"/>
</dbReference>
<reference evidence="4" key="1">
    <citation type="submission" date="2019-06" db="EMBL/GenBank/DDBJ databases">
        <authorList>
            <person name="Murdoch R.W."/>
            <person name="Fathepure B."/>
        </authorList>
    </citation>
    <scope>NUCLEOTIDE SEQUENCE</scope>
</reference>
<accession>A0A5B8RAA2</accession>
<evidence type="ECO:0000256" key="1">
    <source>
        <dbReference type="ARBA" id="ARBA00022691"/>
    </source>
</evidence>
<dbReference type="PANTHER" id="PTHR12818:SF0">
    <property type="entry name" value="TRNA (ADENINE(37)-N6)-METHYLTRANSFERASE"/>
    <property type="match status" value="1"/>
</dbReference>
<dbReference type="InterPro" id="IPR036413">
    <property type="entry name" value="YaeB-like_sf"/>
</dbReference>
<dbReference type="InterPro" id="IPR040372">
    <property type="entry name" value="YaeB-like"/>
</dbReference>
<name>A0A5B8RAA2_9ZZZZ</name>
<dbReference type="EMBL" id="MN079103">
    <property type="protein sequence ID" value="QEA05521.1"/>
    <property type="molecule type" value="Genomic_DNA"/>
</dbReference>
<proteinExistence type="inferred from homology"/>
<dbReference type="NCBIfam" id="TIGR00104">
    <property type="entry name" value="tRNA_TsaA"/>
    <property type="match status" value="1"/>
</dbReference>
<gene>
    <name evidence="4" type="primary">trmO</name>
    <name evidence="4" type="ORF">KBTEX_01844</name>
</gene>
<dbReference type="InterPro" id="IPR023370">
    <property type="entry name" value="TrmO-like_N"/>
</dbReference>
<dbReference type="InterPro" id="IPR036414">
    <property type="entry name" value="YaeB_N_sf"/>
</dbReference>